<reference evidence="2" key="3">
    <citation type="submission" date="2025-09" db="UniProtKB">
        <authorList>
            <consortium name="Ensembl"/>
        </authorList>
    </citation>
    <scope>IDENTIFICATION</scope>
</reference>
<dbReference type="STRING" id="62062.ENSHHUP00000020889"/>
<keyword evidence="3" id="KW-1185">Reference proteome</keyword>
<name>A0A4W5L632_9TELE</name>
<dbReference type="AlphaFoldDB" id="A0A4W5L632"/>
<dbReference type="PANTHER" id="PTHR22826">
    <property type="entry name" value="RHO GUANINE EXCHANGE FACTOR-RELATED"/>
    <property type="match status" value="1"/>
</dbReference>
<dbReference type="Proteomes" id="UP000314982">
    <property type="component" value="Unassembled WGS sequence"/>
</dbReference>
<dbReference type="GO" id="GO:0005737">
    <property type="term" value="C:cytoplasm"/>
    <property type="evidence" value="ECO:0007669"/>
    <property type="project" value="TreeGrafter"/>
</dbReference>
<dbReference type="GO" id="GO:0035025">
    <property type="term" value="P:positive regulation of Rho protein signal transduction"/>
    <property type="evidence" value="ECO:0007669"/>
    <property type="project" value="TreeGrafter"/>
</dbReference>
<protein>
    <recommendedName>
        <fullName evidence="4">MCF2L</fullName>
    </recommendedName>
</protein>
<evidence type="ECO:0000256" key="1">
    <source>
        <dbReference type="ARBA" id="ARBA00022658"/>
    </source>
</evidence>
<accession>A0A4W5L632</accession>
<dbReference type="InterPro" id="IPR051336">
    <property type="entry name" value="RhoGEF_Guanine_NuclExch_SF"/>
</dbReference>
<sequence length="162" mass="18198">MKVPVIMLSSVTELHSYIDQTQLTTELGGTQEYCHDKWISHRTDIEGFALMVKRTAQILQSFGTELAETELPNEIQATANLLRSHTDKKDKMKEDLQVALGQGSRLLESINEPVVRDYNMNQDELENLATVQRLEHTLGTLTLGLEHTLGTQNTGVGLRTYS</sequence>
<reference evidence="3" key="1">
    <citation type="submission" date="2018-06" db="EMBL/GenBank/DDBJ databases">
        <title>Genome assembly of Danube salmon.</title>
        <authorList>
            <person name="Macqueen D.J."/>
            <person name="Gundappa M.K."/>
        </authorList>
    </citation>
    <scope>NUCLEOTIDE SEQUENCE [LARGE SCALE GENOMIC DNA]</scope>
</reference>
<evidence type="ECO:0000313" key="3">
    <source>
        <dbReference type="Proteomes" id="UP000314982"/>
    </source>
</evidence>
<evidence type="ECO:0008006" key="4">
    <source>
        <dbReference type="Google" id="ProtNLM"/>
    </source>
</evidence>
<proteinExistence type="predicted"/>
<evidence type="ECO:0000313" key="2">
    <source>
        <dbReference type="Ensembl" id="ENSHHUP00000020889.1"/>
    </source>
</evidence>
<keyword evidence="1" id="KW-0344">Guanine-nucleotide releasing factor</keyword>
<dbReference type="GO" id="GO:0005085">
    <property type="term" value="F:guanyl-nucleotide exchange factor activity"/>
    <property type="evidence" value="ECO:0007669"/>
    <property type="project" value="UniProtKB-KW"/>
</dbReference>
<dbReference type="Ensembl" id="ENSHHUT00000021675.1">
    <property type="protein sequence ID" value="ENSHHUP00000020889.1"/>
    <property type="gene ID" value="ENSHHUG00000013107.1"/>
</dbReference>
<organism evidence="2 3">
    <name type="scientific">Hucho hucho</name>
    <name type="common">huchen</name>
    <dbReference type="NCBI Taxonomy" id="62062"/>
    <lineage>
        <taxon>Eukaryota</taxon>
        <taxon>Metazoa</taxon>
        <taxon>Chordata</taxon>
        <taxon>Craniata</taxon>
        <taxon>Vertebrata</taxon>
        <taxon>Euteleostomi</taxon>
        <taxon>Actinopterygii</taxon>
        <taxon>Neopterygii</taxon>
        <taxon>Teleostei</taxon>
        <taxon>Protacanthopterygii</taxon>
        <taxon>Salmoniformes</taxon>
        <taxon>Salmonidae</taxon>
        <taxon>Salmoninae</taxon>
        <taxon>Hucho</taxon>
    </lineage>
</organism>
<dbReference type="PANTHER" id="PTHR22826:SF115">
    <property type="entry name" value="GUANINE NUCLEOTIDE EXCHANGE FACTOR DBS"/>
    <property type="match status" value="1"/>
</dbReference>
<reference evidence="2" key="2">
    <citation type="submission" date="2025-08" db="UniProtKB">
        <authorList>
            <consortium name="Ensembl"/>
        </authorList>
    </citation>
    <scope>IDENTIFICATION</scope>
</reference>
<dbReference type="GeneTree" id="ENSGT00940000161734"/>